<name>A0ABP9LL94_9ACTN</name>
<dbReference type="RefSeq" id="WP_345672034.1">
    <property type="nucleotide sequence ID" value="NZ_BAABKC010000128.1"/>
</dbReference>
<dbReference type="Proteomes" id="UP001500124">
    <property type="component" value="Unassembled WGS sequence"/>
</dbReference>
<dbReference type="SUPFAM" id="SSF53335">
    <property type="entry name" value="S-adenosyl-L-methionine-dependent methyltransferases"/>
    <property type="match status" value="1"/>
</dbReference>
<evidence type="ECO:0000313" key="2">
    <source>
        <dbReference type="Proteomes" id="UP001500124"/>
    </source>
</evidence>
<comment type="caution">
    <text evidence="1">The sequence shown here is derived from an EMBL/GenBank/DDBJ whole genome shotgun (WGS) entry which is preliminary data.</text>
</comment>
<accession>A0ABP9LL94</accession>
<dbReference type="InterPro" id="IPR029063">
    <property type="entry name" value="SAM-dependent_MTases_sf"/>
</dbReference>
<gene>
    <name evidence="1" type="ORF">GCM10023336_69870</name>
</gene>
<keyword evidence="2" id="KW-1185">Reference proteome</keyword>
<evidence type="ECO:0000313" key="1">
    <source>
        <dbReference type="EMBL" id="GAA5078303.1"/>
    </source>
</evidence>
<proteinExistence type="predicted"/>
<protein>
    <submittedName>
        <fullName evidence="1">Uncharacterized protein</fullName>
    </submittedName>
</protein>
<organism evidence="1 2">
    <name type="scientific">Streptomyces similanensis</name>
    <dbReference type="NCBI Taxonomy" id="1274988"/>
    <lineage>
        <taxon>Bacteria</taxon>
        <taxon>Bacillati</taxon>
        <taxon>Actinomycetota</taxon>
        <taxon>Actinomycetes</taxon>
        <taxon>Kitasatosporales</taxon>
        <taxon>Streptomycetaceae</taxon>
        <taxon>Streptomyces</taxon>
    </lineage>
</organism>
<sequence>MVTTPADLSAIMIKLPPTDHVRVAEFAHGGPDLDEDRLGGVWTHYESVTGRRPLITLHQARLGETTFGDEDLNGVWCGRPPLFAAAEDAHGALGVFHRALMGHGLLYVDPAHPHWRVLGAPDDVLDALGATGFSFVRVRPEPDHPGVLAVKKLRCCEDGSPLYDRQAVLRSTP</sequence>
<dbReference type="EMBL" id="BAABKC010000128">
    <property type="protein sequence ID" value="GAA5078303.1"/>
    <property type="molecule type" value="Genomic_DNA"/>
</dbReference>
<reference evidence="2" key="1">
    <citation type="journal article" date="2019" name="Int. J. Syst. Evol. Microbiol.">
        <title>The Global Catalogue of Microorganisms (GCM) 10K type strain sequencing project: providing services to taxonomists for standard genome sequencing and annotation.</title>
        <authorList>
            <consortium name="The Broad Institute Genomics Platform"/>
            <consortium name="The Broad Institute Genome Sequencing Center for Infectious Disease"/>
            <person name="Wu L."/>
            <person name="Ma J."/>
        </authorList>
    </citation>
    <scope>NUCLEOTIDE SEQUENCE [LARGE SCALE GENOMIC DNA]</scope>
    <source>
        <strain evidence="2">JCM 18410</strain>
    </source>
</reference>